<evidence type="ECO:0008006" key="5">
    <source>
        <dbReference type="Google" id="ProtNLM"/>
    </source>
</evidence>
<dbReference type="Pfam" id="PF08238">
    <property type="entry name" value="Sel1"/>
    <property type="match status" value="8"/>
</dbReference>
<comment type="similarity">
    <text evidence="1">Belongs to the sel-1 family.</text>
</comment>
<dbReference type="EMBL" id="NBIV01000004">
    <property type="protein sequence ID" value="PXF49562.1"/>
    <property type="molecule type" value="Genomic_DNA"/>
</dbReference>
<evidence type="ECO:0000313" key="4">
    <source>
        <dbReference type="Proteomes" id="UP000247409"/>
    </source>
</evidence>
<dbReference type="InterPro" id="IPR050767">
    <property type="entry name" value="Sel1_AlgK"/>
</dbReference>
<keyword evidence="4" id="KW-1185">Reference proteome</keyword>
<accession>A0A2V3J611</accession>
<dbReference type="STRING" id="448386.A0A2V3J611"/>
<evidence type="ECO:0000256" key="2">
    <source>
        <dbReference type="SAM" id="MobiDB-lite"/>
    </source>
</evidence>
<sequence>MSFHSPPRTVAEEAELYELDIKEENNIGSMVELALILYDGDIGVPRDRKRAVQLFKRAYKQGYCENALKQLEQYYLYDYDFRDPEREPAVEPYEIALLKSQYSAAEFEVERLEEDIQYGDVYAMVQLAIILGKGKGRVKRDTARAMQLCQRAIKQADYDPAMAYLAKRYSRGTGDGVVKANRSRAKQMYELAMKNGAVKDTVLAYSSLLLKSRRQSEKARGVQLLERLIKQEQCIEATTKLCRVLAYGEYGVPVNAKRAVELCAILVRKKAICGRLIASCAEFLCRGDGGVEASSRRAIKWWKFASRERGDNLARLKLAEIYETGAHGVKRNIVLALALYESVAEEEWSAEWEWGFPSANNRFRHIAAFKLANIVRLGATGVKKDLIRAVMLFEMLLETALRFEAIEGLLEIVTDLAGDRAACRREMGIDNVFDAFQKEESERSFAWAIMREGSGDGRKSRFKCKERKAFVCSLLYEHLIERRGYVDCGLSYMGEAARLYRDGGDGLEANKERGLQVYRKAAEALGSWRRVREMVPRSFLWDDELRAVEMLEWAESEGVGLEYPDGGEGVGAEDADDGGKDEGSRVVFWE</sequence>
<dbReference type="SUPFAM" id="SSF81901">
    <property type="entry name" value="HCP-like"/>
    <property type="match status" value="3"/>
</dbReference>
<dbReference type="Gene3D" id="1.25.40.10">
    <property type="entry name" value="Tetratricopeptide repeat domain"/>
    <property type="match status" value="3"/>
</dbReference>
<dbReference type="InterPro" id="IPR006597">
    <property type="entry name" value="Sel1-like"/>
</dbReference>
<reference evidence="3 4" key="1">
    <citation type="journal article" date="2018" name="Mol. Biol. Evol.">
        <title>Analysis of the draft genome of the red seaweed Gracilariopsis chorda provides insights into genome size evolution in Rhodophyta.</title>
        <authorList>
            <person name="Lee J."/>
            <person name="Yang E.C."/>
            <person name="Graf L."/>
            <person name="Yang J.H."/>
            <person name="Qiu H."/>
            <person name="Zel Zion U."/>
            <person name="Chan C.X."/>
            <person name="Stephens T.G."/>
            <person name="Weber A.P.M."/>
            <person name="Boo G.H."/>
            <person name="Boo S.M."/>
            <person name="Kim K.M."/>
            <person name="Shin Y."/>
            <person name="Jung M."/>
            <person name="Lee S.J."/>
            <person name="Yim H.S."/>
            <person name="Lee J.H."/>
            <person name="Bhattacharya D."/>
            <person name="Yoon H.S."/>
        </authorList>
    </citation>
    <scope>NUCLEOTIDE SEQUENCE [LARGE SCALE GENOMIC DNA]</scope>
    <source>
        <strain evidence="3 4">SKKU-2015</strain>
        <tissue evidence="3">Whole body</tissue>
    </source>
</reference>
<name>A0A2V3J611_9FLOR</name>
<protein>
    <recommendedName>
        <fullName evidence="5">Secretory immunoglobulin A-binding protein EsiB</fullName>
    </recommendedName>
</protein>
<dbReference type="Proteomes" id="UP000247409">
    <property type="component" value="Unassembled WGS sequence"/>
</dbReference>
<feature type="region of interest" description="Disordered" evidence="2">
    <location>
        <begin position="560"/>
        <end position="590"/>
    </location>
</feature>
<dbReference type="PANTHER" id="PTHR11102">
    <property type="entry name" value="SEL-1-LIKE PROTEIN"/>
    <property type="match status" value="1"/>
</dbReference>
<dbReference type="AlphaFoldDB" id="A0A2V3J611"/>
<dbReference type="OrthoDB" id="272077at2759"/>
<dbReference type="SMART" id="SM00671">
    <property type="entry name" value="SEL1"/>
    <property type="match status" value="7"/>
</dbReference>
<dbReference type="InterPro" id="IPR011990">
    <property type="entry name" value="TPR-like_helical_dom_sf"/>
</dbReference>
<gene>
    <name evidence="3" type="ORF">BWQ96_00632</name>
</gene>
<dbReference type="PANTHER" id="PTHR11102:SF160">
    <property type="entry name" value="ERAD-ASSOCIATED E3 UBIQUITIN-PROTEIN LIGASE COMPONENT HRD3"/>
    <property type="match status" value="1"/>
</dbReference>
<proteinExistence type="inferred from homology"/>
<evidence type="ECO:0000256" key="1">
    <source>
        <dbReference type="ARBA" id="ARBA00038101"/>
    </source>
</evidence>
<comment type="caution">
    <text evidence="3">The sequence shown here is derived from an EMBL/GenBank/DDBJ whole genome shotgun (WGS) entry which is preliminary data.</text>
</comment>
<evidence type="ECO:0000313" key="3">
    <source>
        <dbReference type="EMBL" id="PXF49562.1"/>
    </source>
</evidence>
<organism evidence="3 4">
    <name type="scientific">Gracilariopsis chorda</name>
    <dbReference type="NCBI Taxonomy" id="448386"/>
    <lineage>
        <taxon>Eukaryota</taxon>
        <taxon>Rhodophyta</taxon>
        <taxon>Florideophyceae</taxon>
        <taxon>Rhodymeniophycidae</taxon>
        <taxon>Gracilariales</taxon>
        <taxon>Gracilariaceae</taxon>
        <taxon>Gracilariopsis</taxon>
    </lineage>
</organism>